<name>A0A7S2KQ48_9STRA</name>
<organism evidence="2">
    <name type="scientific">Leptocylindrus danicus</name>
    <dbReference type="NCBI Taxonomy" id="163516"/>
    <lineage>
        <taxon>Eukaryota</taxon>
        <taxon>Sar</taxon>
        <taxon>Stramenopiles</taxon>
        <taxon>Ochrophyta</taxon>
        <taxon>Bacillariophyta</taxon>
        <taxon>Coscinodiscophyceae</taxon>
        <taxon>Chaetocerotophycidae</taxon>
        <taxon>Leptocylindrales</taxon>
        <taxon>Leptocylindraceae</taxon>
        <taxon>Leptocylindrus</taxon>
    </lineage>
</organism>
<accession>A0A7S2KQ48</accession>
<dbReference type="EMBL" id="HBGY01016319">
    <property type="protein sequence ID" value="CAD9582089.1"/>
    <property type="molecule type" value="Transcribed_RNA"/>
</dbReference>
<protein>
    <submittedName>
        <fullName evidence="2">Uncharacterized protein</fullName>
    </submittedName>
</protein>
<proteinExistence type="predicted"/>
<reference evidence="2" key="1">
    <citation type="submission" date="2021-01" db="EMBL/GenBank/DDBJ databases">
        <authorList>
            <person name="Corre E."/>
            <person name="Pelletier E."/>
            <person name="Niang G."/>
            <person name="Scheremetjew M."/>
            <person name="Finn R."/>
            <person name="Kale V."/>
            <person name="Holt S."/>
            <person name="Cochrane G."/>
            <person name="Meng A."/>
            <person name="Brown T."/>
            <person name="Cohen L."/>
        </authorList>
    </citation>
    <scope>NUCLEOTIDE SEQUENCE</scope>
    <source>
        <strain evidence="2">B650</strain>
    </source>
</reference>
<sequence length="193" mass="21252">MLPSIRALRQVISPSPKSIGNFPKRSLSASILAEISKTHCNGEADGEMEEHARCFLLKSLQEDMEASGSMVYSLSQASSPEQRKELPLTDMMRSQIAHAATTGKYLQIQSRSIHIDKANSVLENTKEEKDALREAALAASLEQARMGTLRIPHVVRNRVWGQEQVNEMFLYKTKGCDESSSSSSSSIVLGEGK</sequence>
<gene>
    <name evidence="2" type="ORF">LDAN0321_LOCUS10558</name>
</gene>
<dbReference type="AlphaFoldDB" id="A0A7S2KQ48"/>
<evidence type="ECO:0000256" key="1">
    <source>
        <dbReference type="SAM" id="Coils"/>
    </source>
</evidence>
<keyword evidence="1" id="KW-0175">Coiled coil</keyword>
<feature type="coiled-coil region" evidence="1">
    <location>
        <begin position="115"/>
        <end position="142"/>
    </location>
</feature>
<evidence type="ECO:0000313" key="2">
    <source>
        <dbReference type="EMBL" id="CAD9582089.1"/>
    </source>
</evidence>